<dbReference type="AlphaFoldDB" id="A0A6L5Z6S2"/>
<dbReference type="EMBL" id="WIND01000025">
    <property type="protein sequence ID" value="MSU91754.1"/>
    <property type="molecule type" value="Genomic_DNA"/>
</dbReference>
<comment type="caution">
    <text evidence="2">The sequence shown here is derived from an EMBL/GenBank/DDBJ whole genome shotgun (WGS) entry which is preliminary data.</text>
</comment>
<dbReference type="InterPro" id="IPR017581">
    <property type="entry name" value="AtpR-like"/>
</dbReference>
<feature type="transmembrane region" description="Helical" evidence="1">
    <location>
        <begin position="97"/>
        <end position="116"/>
    </location>
</feature>
<sequence>MDDRADPGRCRSGGADLVDLDAQGRRRRMSGFDWGGLGVGAAAGLLAGVLFLGGLALGMRLALRSGRPMPVLVLSSALRIAALLGAVWLIAQNGLAMLAGFALVLVAVRIAAVSLVRPAAGSEPRGWN</sequence>
<keyword evidence="1" id="KW-0472">Membrane</keyword>
<accession>A0A6L5Z6S2</accession>
<reference evidence="2 3" key="1">
    <citation type="submission" date="2019-10" db="EMBL/GenBank/DDBJ databases">
        <title>Cognatihalovulum marinum gen. nov. sp. nov., a new member of the family Rhodobacteraceae isolated from deep seawater of the Northwest Indian Ocean.</title>
        <authorList>
            <person name="Ruan C."/>
            <person name="Wang J."/>
            <person name="Zheng X."/>
            <person name="Song L."/>
            <person name="Zhu Y."/>
            <person name="Huang Y."/>
            <person name="Lu Z."/>
            <person name="Du W."/>
            <person name="Huang L."/>
            <person name="Dai X."/>
        </authorList>
    </citation>
    <scope>NUCLEOTIDE SEQUENCE [LARGE SCALE GENOMIC DNA]</scope>
    <source>
        <strain evidence="2 3">2CG4</strain>
    </source>
</reference>
<keyword evidence="1" id="KW-0812">Transmembrane</keyword>
<protein>
    <submittedName>
        <fullName evidence="2">ATP synthase subunit AtpR</fullName>
    </submittedName>
</protein>
<evidence type="ECO:0000313" key="3">
    <source>
        <dbReference type="Proteomes" id="UP000474957"/>
    </source>
</evidence>
<evidence type="ECO:0000313" key="2">
    <source>
        <dbReference type="EMBL" id="MSU91754.1"/>
    </source>
</evidence>
<proteinExistence type="predicted"/>
<keyword evidence="1" id="KW-1133">Transmembrane helix</keyword>
<dbReference type="Proteomes" id="UP000474957">
    <property type="component" value="Unassembled WGS sequence"/>
</dbReference>
<feature type="transmembrane region" description="Helical" evidence="1">
    <location>
        <begin position="71"/>
        <end position="91"/>
    </location>
</feature>
<dbReference type="Pfam" id="PF12966">
    <property type="entry name" value="AtpR"/>
    <property type="match status" value="1"/>
</dbReference>
<organism evidence="2 3">
    <name type="scientific">Halovulum marinum</name>
    <dbReference type="NCBI Taxonomy" id="2662447"/>
    <lineage>
        <taxon>Bacteria</taxon>
        <taxon>Pseudomonadati</taxon>
        <taxon>Pseudomonadota</taxon>
        <taxon>Alphaproteobacteria</taxon>
        <taxon>Rhodobacterales</taxon>
        <taxon>Paracoccaceae</taxon>
        <taxon>Halovulum</taxon>
    </lineage>
</organism>
<feature type="transmembrane region" description="Helical" evidence="1">
    <location>
        <begin position="34"/>
        <end position="59"/>
    </location>
</feature>
<name>A0A6L5Z6S2_9RHOB</name>
<keyword evidence="3" id="KW-1185">Reference proteome</keyword>
<evidence type="ECO:0000256" key="1">
    <source>
        <dbReference type="SAM" id="Phobius"/>
    </source>
</evidence>
<gene>
    <name evidence="2" type="ORF">GE300_19430</name>
</gene>